<dbReference type="InterPro" id="IPR029058">
    <property type="entry name" value="AB_hydrolase_fold"/>
</dbReference>
<feature type="region of interest" description="Disordered" evidence="1">
    <location>
        <begin position="343"/>
        <end position="384"/>
    </location>
</feature>
<protein>
    <submittedName>
        <fullName evidence="2">Uncharacterized protein</fullName>
    </submittedName>
</protein>
<dbReference type="SUPFAM" id="SSF53474">
    <property type="entry name" value="alpha/beta-Hydrolases"/>
    <property type="match status" value="1"/>
</dbReference>
<dbReference type="Gene3D" id="3.40.50.1820">
    <property type="entry name" value="alpha/beta hydrolase"/>
    <property type="match status" value="1"/>
</dbReference>
<keyword evidence="3" id="KW-1185">Reference proteome</keyword>
<gene>
    <name evidence="2" type="ORF">BDK51DRAFT_51354</name>
</gene>
<dbReference type="EMBL" id="ML000438">
    <property type="protein sequence ID" value="RKO84147.1"/>
    <property type="molecule type" value="Genomic_DNA"/>
</dbReference>
<dbReference type="Proteomes" id="UP000269721">
    <property type="component" value="Unassembled WGS sequence"/>
</dbReference>
<evidence type="ECO:0000313" key="3">
    <source>
        <dbReference type="Proteomes" id="UP000269721"/>
    </source>
</evidence>
<proteinExistence type="predicted"/>
<dbReference type="AlphaFoldDB" id="A0A4V1IPT2"/>
<reference evidence="3" key="1">
    <citation type="journal article" date="2018" name="Nat. Microbiol.">
        <title>Leveraging single-cell genomics to expand the fungal tree of life.</title>
        <authorList>
            <person name="Ahrendt S.R."/>
            <person name="Quandt C.A."/>
            <person name="Ciobanu D."/>
            <person name="Clum A."/>
            <person name="Salamov A."/>
            <person name="Andreopoulos B."/>
            <person name="Cheng J.F."/>
            <person name="Woyke T."/>
            <person name="Pelin A."/>
            <person name="Henrissat B."/>
            <person name="Reynolds N.K."/>
            <person name="Benny G.L."/>
            <person name="Smith M.E."/>
            <person name="James T.Y."/>
            <person name="Grigoriev I.V."/>
        </authorList>
    </citation>
    <scope>NUCLEOTIDE SEQUENCE [LARGE SCALE GENOMIC DNA]</scope>
</reference>
<evidence type="ECO:0000313" key="2">
    <source>
        <dbReference type="EMBL" id="RKO84147.1"/>
    </source>
</evidence>
<sequence>MARVEGDRSHRLASASPLVAIPARGLVPRPTEAPPPPVRATCSLAIPPVVALDLSPPPVDSAHARETLPIAYARSPYVDSRTATTQTPPVKDARSAGKMAPSPALGNTTLTFYVFRSGVPDVVEYGKSLGASIVGEDEASGRGKRPRNNAEGAGNYFAGQAFGNTSVPPSAITSILQSIYPSQELPTLESQYSQAGTADLLIPGENPNFGIAAAIVTDAHFLCTHYRIHKALHAAGIPSFAYRYSQIIANPNCSGNPPPFFGAAHTFEVPFVFGSEIQTRATHISLAATGVPTVGAATWPRFPAFIELQAPFSFAPVSLTAEYDAKCAVWDVITEIQSAAHSSYSNSTSSSTKTLTPASSSASTSTSTSTSTSAPSPGSSSSSTRSCWRTLGAAASFVVVLLLFVF</sequence>
<organism evidence="2 3">
    <name type="scientific">Blyttiomyces helicus</name>
    <dbReference type="NCBI Taxonomy" id="388810"/>
    <lineage>
        <taxon>Eukaryota</taxon>
        <taxon>Fungi</taxon>
        <taxon>Fungi incertae sedis</taxon>
        <taxon>Chytridiomycota</taxon>
        <taxon>Chytridiomycota incertae sedis</taxon>
        <taxon>Chytridiomycetes</taxon>
        <taxon>Chytridiomycetes incertae sedis</taxon>
        <taxon>Blyttiomyces</taxon>
    </lineage>
</organism>
<evidence type="ECO:0000256" key="1">
    <source>
        <dbReference type="SAM" id="MobiDB-lite"/>
    </source>
</evidence>
<name>A0A4V1IPT2_9FUNG</name>
<feature type="region of interest" description="Disordered" evidence="1">
    <location>
        <begin position="79"/>
        <end position="102"/>
    </location>
</feature>
<accession>A0A4V1IPT2</accession>
<dbReference type="OrthoDB" id="408631at2759"/>